<evidence type="ECO:0000313" key="1">
    <source>
        <dbReference type="EMBL" id="MBW81455.1"/>
    </source>
</evidence>
<organism evidence="1">
    <name type="scientific">Rhizophora mucronata</name>
    <name type="common">Asiatic mangrove</name>
    <dbReference type="NCBI Taxonomy" id="61149"/>
    <lineage>
        <taxon>Eukaryota</taxon>
        <taxon>Viridiplantae</taxon>
        <taxon>Streptophyta</taxon>
        <taxon>Embryophyta</taxon>
        <taxon>Tracheophyta</taxon>
        <taxon>Spermatophyta</taxon>
        <taxon>Magnoliopsida</taxon>
        <taxon>eudicotyledons</taxon>
        <taxon>Gunneridae</taxon>
        <taxon>Pentapetalae</taxon>
        <taxon>rosids</taxon>
        <taxon>fabids</taxon>
        <taxon>Malpighiales</taxon>
        <taxon>Rhizophoraceae</taxon>
        <taxon>Rhizophora</taxon>
    </lineage>
</organism>
<sequence length="15" mass="1712">MEGHPEQVPFKEARG</sequence>
<accession>A0A2P2IJR6</accession>
<name>A0A2P2IJR6_RHIMU</name>
<proteinExistence type="predicted"/>
<dbReference type="EMBL" id="GGEC01000972">
    <property type="protein sequence ID" value="MBW81455.1"/>
    <property type="molecule type" value="Transcribed_RNA"/>
</dbReference>
<protein>
    <submittedName>
        <fullName evidence="1">Uncharacterized protein</fullName>
    </submittedName>
</protein>
<reference evidence="1" key="1">
    <citation type="submission" date="2018-02" db="EMBL/GenBank/DDBJ databases">
        <title>Rhizophora mucronata_Transcriptome.</title>
        <authorList>
            <person name="Meera S.P."/>
            <person name="Sreeshan A."/>
            <person name="Augustine A."/>
        </authorList>
    </citation>
    <scope>NUCLEOTIDE SEQUENCE</scope>
    <source>
        <tissue evidence="1">Leaf</tissue>
    </source>
</reference>